<dbReference type="EMBL" id="JADAQT010000047">
    <property type="protein sequence ID" value="MBE1874768.1"/>
    <property type="molecule type" value="Genomic_DNA"/>
</dbReference>
<evidence type="ECO:0000313" key="3">
    <source>
        <dbReference type="EMBL" id="MBE1874768.1"/>
    </source>
</evidence>
<reference evidence="3 4" key="1">
    <citation type="submission" date="2020-10" db="EMBL/GenBank/DDBJ databases">
        <title>Myceligenerans pegani sp. nov., an endophytic actinomycete isolated from Peganum harmala L. in Xinjiang, China.</title>
        <authorList>
            <person name="Xin L."/>
        </authorList>
    </citation>
    <scope>NUCLEOTIDE SEQUENCE [LARGE SCALE GENOMIC DNA]</scope>
    <source>
        <strain evidence="3 4">TRM65318</strain>
    </source>
</reference>
<evidence type="ECO:0000256" key="1">
    <source>
        <dbReference type="SAM" id="MobiDB-lite"/>
    </source>
</evidence>
<keyword evidence="2" id="KW-0812">Transmembrane</keyword>
<evidence type="ECO:0000313" key="4">
    <source>
        <dbReference type="Proteomes" id="UP000625527"/>
    </source>
</evidence>
<protein>
    <submittedName>
        <fullName evidence="3">Uncharacterized protein</fullName>
    </submittedName>
</protein>
<comment type="caution">
    <text evidence="3">The sequence shown here is derived from an EMBL/GenBank/DDBJ whole genome shotgun (WGS) entry which is preliminary data.</text>
</comment>
<keyword evidence="2" id="KW-0472">Membrane</keyword>
<proteinExistence type="predicted"/>
<feature type="region of interest" description="Disordered" evidence="1">
    <location>
        <begin position="1"/>
        <end position="32"/>
    </location>
</feature>
<evidence type="ECO:0000256" key="2">
    <source>
        <dbReference type="SAM" id="Phobius"/>
    </source>
</evidence>
<dbReference type="RefSeq" id="WP_192861323.1">
    <property type="nucleotide sequence ID" value="NZ_JADAQT010000047.1"/>
</dbReference>
<sequence length="464" mass="49822">MTNEQVTPPSDGPTDPARPTAPENLTGPVDPRRGWGARRFLARRRRIVVTVAAAVMLAAAGVVLVSVRVEASRLVDEAETRHTDGDCAGAVAALDELESLPGLVAGDLVDSSRQDRHACAVLLDATVGQDTFDPEILEKYVARADARWAHAAVVRADMLLLRDESDYIPDDYFLQGTPEEAFELLTTTLEESPEESESVRGVMEAYLERFSAENARYDRTNIDSSYCTTRDEHLDLLDREWTHPELAEPVAATEDVRDEWLLACADETVGIDTLAHVESMAEVGALAGGESPVDLEPLRDARSLYDEYLENHADESAAERARRTRDRIAGIIDTVRENAARAAEHERARDRAVARADDPADGSNLAACGDARCQVRVASGTLIPIGGPGGPYEILVTVDGGTATMQLGGLIRSYSTTGGSIVSGDGYAAWSSGRRGELVLNDKVGIGVDGVSGGRATLSVWRAG</sequence>
<keyword evidence="2" id="KW-1133">Transmembrane helix</keyword>
<keyword evidence="4" id="KW-1185">Reference proteome</keyword>
<gene>
    <name evidence="3" type="ORF">IHE71_03475</name>
</gene>
<organism evidence="3 4">
    <name type="scientific">Myceligenerans pegani</name>
    <dbReference type="NCBI Taxonomy" id="2776917"/>
    <lineage>
        <taxon>Bacteria</taxon>
        <taxon>Bacillati</taxon>
        <taxon>Actinomycetota</taxon>
        <taxon>Actinomycetes</taxon>
        <taxon>Micrococcales</taxon>
        <taxon>Promicromonosporaceae</taxon>
        <taxon>Myceligenerans</taxon>
    </lineage>
</organism>
<dbReference type="Proteomes" id="UP000625527">
    <property type="component" value="Unassembled WGS sequence"/>
</dbReference>
<accession>A0ABR9MTR9</accession>
<name>A0ABR9MTR9_9MICO</name>
<feature type="transmembrane region" description="Helical" evidence="2">
    <location>
        <begin position="47"/>
        <end position="67"/>
    </location>
</feature>